<gene>
    <name evidence="6" type="ORF">CH338_12020</name>
</gene>
<dbReference type="EMBL" id="NPEU01000115">
    <property type="protein sequence ID" value="RAI38631.1"/>
    <property type="molecule type" value="Genomic_DNA"/>
</dbReference>
<dbReference type="SUPFAM" id="SSF51621">
    <property type="entry name" value="Phosphoenolpyruvate/pyruvate domain"/>
    <property type="match status" value="1"/>
</dbReference>
<dbReference type="InterPro" id="IPR015813">
    <property type="entry name" value="Pyrv/PenolPyrv_kinase-like_dom"/>
</dbReference>
<dbReference type="GO" id="GO:0015977">
    <property type="term" value="P:carbon fixation"/>
    <property type="evidence" value="ECO:0007669"/>
    <property type="project" value="InterPro"/>
</dbReference>
<dbReference type="InterPro" id="IPR021135">
    <property type="entry name" value="PEP_COase"/>
</dbReference>
<dbReference type="Pfam" id="PF00311">
    <property type="entry name" value="PEPcase"/>
    <property type="match status" value="1"/>
</dbReference>
<evidence type="ECO:0000256" key="4">
    <source>
        <dbReference type="PROSITE-ProRule" id="PRU10112"/>
    </source>
</evidence>
<evidence type="ECO:0000313" key="6">
    <source>
        <dbReference type="EMBL" id="RAI38631.1"/>
    </source>
</evidence>
<feature type="region of interest" description="Disordered" evidence="5">
    <location>
        <begin position="1"/>
        <end position="91"/>
    </location>
</feature>
<name>A0A327KK94_9BRAD</name>
<evidence type="ECO:0000256" key="1">
    <source>
        <dbReference type="ARBA" id="ARBA00003670"/>
    </source>
</evidence>
<dbReference type="GO" id="GO:0008964">
    <property type="term" value="F:phosphoenolpyruvate carboxylase activity"/>
    <property type="evidence" value="ECO:0007669"/>
    <property type="project" value="InterPro"/>
</dbReference>
<evidence type="ECO:0000256" key="5">
    <source>
        <dbReference type="SAM" id="MobiDB-lite"/>
    </source>
</evidence>
<accession>A0A327KK94</accession>
<dbReference type="PRINTS" id="PR00150">
    <property type="entry name" value="PEPCARBXLASE"/>
</dbReference>
<dbReference type="PANTHER" id="PTHR30523:SF32">
    <property type="entry name" value="PHOSPHOENOLPYRUVATE CARBOXYLASE"/>
    <property type="match status" value="1"/>
</dbReference>
<feature type="active site" evidence="4">
    <location>
        <position position="698"/>
    </location>
</feature>
<dbReference type="InterPro" id="IPR033129">
    <property type="entry name" value="PEPCASE_His_AS"/>
</dbReference>
<sequence>MLRRRMPRDETSLPMLGLVPRTRCGRPKAWRAAEPGPRGRTTGGTAGRAPTASLDRPWVPVRGASRRARDTRPVPRRRSGPASVRLPAPSFGATQRRGLAHCLHEIRPAQETASPPAHAPRPQAVPMNAPAPLRDEFAKWSADFDALLDIFCEVVEEHRPAAGVAGFVRGCFEAADGPPPDGGENGALARCQALSIAFQLLNIVEENTANQMRRRAEGRRHEREPGLWRHDLGDLQGRGHDEASIRRTIANASLEPVLTAHPTEAKRATVLEHHRALYLMLLERETRSFTEIELGIYRRRLRAALQRLWRTGEILLERPDVESEIRTVLHYMETVFPDVVELLDLRFQEAWTDTFGSTPPALPRLGFATWVGGDRDGHPFVTTAVTMGMLARLRAGALALLHARLSALAVRISLAGNGDEVPTALRRRLDETAALIGPESGAALARNRGEPWRQMVNLILMRIARTRDHAAGGYGAAAELVADLEILEAAVSEAGAPDIATTDVRPVTAQARVFGFHFARLDVRQNSAFHDRAVAGLLAAAGHRRTDYPDWSEAEKLAFLERELTSPRPFTGDHTTLTGEAEATVSLLRALRRHLFAHGPDGLGPLVISMTRSVSDLLTPYLLAREAGLLIETPQGPAAMIPVVPLFETIADLARCDTIFDAFLAHPITRATLTHLRLRDGKAVPECTVMLGYSDSNKDGGILASHWGLHLAEERLAAVGRAHGVRVEFFHGRGGTIGRGAGPTHAFLDALPPGSLTGRMRVTEQGEVISQQYANRVTATFHLERLLAGVVRTTMLHAAGPVPPHPLRGLWQEVVDESFTAYRRLVETDGFIDFFRAATPIDAIEQARIGSRPSRRTGRATLADLRAIPWVFSWSQARFHLPGWYGVGSAIAWLQRERPEGFEQIRTVLPRWRFLVYVLHNVEASLLMANPAVMTLYASLVDDEALRDTMMARILEEHERTRAAVAALFPAPPEERRPRFLRTIEMRARGLTWLHHEQVRLLRRYREAPDEATLDALLLTVNAIAMGQKTTG</sequence>
<dbReference type="GO" id="GO:0005829">
    <property type="term" value="C:cytosol"/>
    <property type="evidence" value="ECO:0007669"/>
    <property type="project" value="TreeGrafter"/>
</dbReference>
<protein>
    <recommendedName>
        <fullName evidence="2">Phosphoenolpyruvate carboxylase</fullName>
    </recommendedName>
</protein>
<evidence type="ECO:0000313" key="7">
    <source>
        <dbReference type="Proteomes" id="UP000248863"/>
    </source>
</evidence>
<dbReference type="PROSITE" id="PS00781">
    <property type="entry name" value="PEPCASE_1"/>
    <property type="match status" value="1"/>
</dbReference>
<comment type="function">
    <text evidence="1">Forms oxaloacetate, a four-carbon dicarboxylic acid source for the tricarboxylic acid cycle.</text>
</comment>
<dbReference type="AlphaFoldDB" id="A0A327KK94"/>
<evidence type="ECO:0000256" key="3">
    <source>
        <dbReference type="PROSITE-ProRule" id="PRU10111"/>
    </source>
</evidence>
<reference evidence="6 7" key="1">
    <citation type="submission" date="2017-07" db="EMBL/GenBank/DDBJ databases">
        <title>Draft Genome Sequences of Select Purple Nonsulfur Bacteria.</title>
        <authorList>
            <person name="Lasarre B."/>
            <person name="Mckinlay J.B."/>
        </authorList>
    </citation>
    <scope>NUCLEOTIDE SEQUENCE [LARGE SCALE GENOMIC DNA]</scope>
    <source>
        <strain evidence="6 7">DSM 11907</strain>
    </source>
</reference>
<dbReference type="GO" id="GO:0006099">
    <property type="term" value="P:tricarboxylic acid cycle"/>
    <property type="evidence" value="ECO:0007669"/>
    <property type="project" value="InterPro"/>
</dbReference>
<comment type="caution">
    <text evidence="6">The sequence shown here is derived from an EMBL/GenBank/DDBJ whole genome shotgun (WGS) entry which is preliminary data.</text>
</comment>
<dbReference type="OrthoDB" id="9768133at2"/>
<dbReference type="PANTHER" id="PTHR30523">
    <property type="entry name" value="PHOSPHOENOLPYRUVATE CARBOXYLASE"/>
    <property type="match status" value="1"/>
</dbReference>
<dbReference type="InterPro" id="IPR018129">
    <property type="entry name" value="PEP_COase_Lys_AS"/>
</dbReference>
<feature type="active site" evidence="3">
    <location>
        <position position="261"/>
    </location>
</feature>
<evidence type="ECO:0000256" key="2">
    <source>
        <dbReference type="ARBA" id="ARBA00022419"/>
    </source>
</evidence>
<dbReference type="PROSITE" id="PS00393">
    <property type="entry name" value="PEPCASE_2"/>
    <property type="match status" value="1"/>
</dbReference>
<keyword evidence="7" id="KW-1185">Reference proteome</keyword>
<dbReference type="Proteomes" id="UP000248863">
    <property type="component" value="Unassembled WGS sequence"/>
</dbReference>
<organism evidence="6 7">
    <name type="scientific">Rhodoplanes elegans</name>
    <dbReference type="NCBI Taxonomy" id="29408"/>
    <lineage>
        <taxon>Bacteria</taxon>
        <taxon>Pseudomonadati</taxon>
        <taxon>Pseudomonadota</taxon>
        <taxon>Alphaproteobacteria</taxon>
        <taxon>Hyphomicrobiales</taxon>
        <taxon>Nitrobacteraceae</taxon>
        <taxon>Rhodoplanes</taxon>
    </lineage>
</organism>
<proteinExistence type="predicted"/>